<dbReference type="Proteomes" id="UP000183954">
    <property type="component" value="Unassembled WGS sequence"/>
</dbReference>
<dbReference type="Pfam" id="PF09339">
    <property type="entry name" value="HTH_IclR"/>
    <property type="match status" value="1"/>
</dbReference>
<keyword evidence="7" id="KW-1185">Reference proteome</keyword>
<evidence type="ECO:0000313" key="6">
    <source>
        <dbReference type="EMBL" id="SHI19767.1"/>
    </source>
</evidence>
<dbReference type="SUPFAM" id="SSF46785">
    <property type="entry name" value="Winged helix' DNA-binding domain"/>
    <property type="match status" value="1"/>
</dbReference>
<dbReference type="Pfam" id="PF01614">
    <property type="entry name" value="IclR_C"/>
    <property type="match status" value="1"/>
</dbReference>
<dbReference type="PANTHER" id="PTHR30136">
    <property type="entry name" value="HELIX-TURN-HELIX TRANSCRIPTIONAL REGULATOR, ICLR FAMILY"/>
    <property type="match status" value="1"/>
</dbReference>
<organism evidence="6 7">
    <name type="scientific">Desulfosporosinus lacus DSM 15449</name>
    <dbReference type="NCBI Taxonomy" id="1121420"/>
    <lineage>
        <taxon>Bacteria</taxon>
        <taxon>Bacillati</taxon>
        <taxon>Bacillota</taxon>
        <taxon>Clostridia</taxon>
        <taxon>Eubacteriales</taxon>
        <taxon>Desulfitobacteriaceae</taxon>
        <taxon>Desulfosporosinus</taxon>
    </lineage>
</organism>
<evidence type="ECO:0000256" key="2">
    <source>
        <dbReference type="ARBA" id="ARBA00023125"/>
    </source>
</evidence>
<dbReference type="InterPro" id="IPR029016">
    <property type="entry name" value="GAF-like_dom_sf"/>
</dbReference>
<dbReference type="InterPro" id="IPR036390">
    <property type="entry name" value="WH_DNA-bd_sf"/>
</dbReference>
<dbReference type="PANTHER" id="PTHR30136:SF35">
    <property type="entry name" value="HTH-TYPE TRANSCRIPTIONAL REGULATOR RV1719"/>
    <property type="match status" value="1"/>
</dbReference>
<gene>
    <name evidence="6" type="ORF">SAMN02746098_02999</name>
</gene>
<protein>
    <submittedName>
        <fullName evidence="6">Transcriptional regulator, IclR family</fullName>
    </submittedName>
</protein>
<keyword evidence="3" id="KW-0804">Transcription</keyword>
<dbReference type="SMART" id="SM00346">
    <property type="entry name" value="HTH_ICLR"/>
    <property type="match status" value="1"/>
</dbReference>
<evidence type="ECO:0000259" key="4">
    <source>
        <dbReference type="PROSITE" id="PS51077"/>
    </source>
</evidence>
<dbReference type="RefSeq" id="WP_073030528.1">
    <property type="nucleotide sequence ID" value="NZ_FQXJ01000010.1"/>
</dbReference>
<dbReference type="PROSITE" id="PS51078">
    <property type="entry name" value="ICLR_ED"/>
    <property type="match status" value="1"/>
</dbReference>
<evidence type="ECO:0000313" key="7">
    <source>
        <dbReference type="Proteomes" id="UP000183954"/>
    </source>
</evidence>
<sequence>METEEKYSIKVILKTMELLKCFSPKQAEWTANELSNKLNMNRTTVYRILTTLASGGFVQLNPNSGGFRLGSTLIGLSLALFDSMDIRKMSGHVLKDLAQKTGESVHLTIWYEDRAMLIDQWESPSDIKVLVPLGKKFSAHCTATGKVFLSGLSEEEFDSYLKGNELKTLTPNTITDKEELREEVLKVRQRQIAFDFEEYTIDIVACAAPVFSYDQKINAAIAVLGPSRRMRMKIDEIAGMTKDASEIISKSLGYINTK</sequence>
<evidence type="ECO:0000259" key="5">
    <source>
        <dbReference type="PROSITE" id="PS51078"/>
    </source>
</evidence>
<dbReference type="Gene3D" id="3.30.450.40">
    <property type="match status" value="1"/>
</dbReference>
<proteinExistence type="predicted"/>
<keyword evidence="1" id="KW-0805">Transcription regulation</keyword>
<dbReference type="GO" id="GO:0045892">
    <property type="term" value="P:negative regulation of DNA-templated transcription"/>
    <property type="evidence" value="ECO:0007669"/>
    <property type="project" value="TreeGrafter"/>
</dbReference>
<dbReference type="AlphaFoldDB" id="A0A1M5Z678"/>
<dbReference type="EMBL" id="FQXJ01000010">
    <property type="protein sequence ID" value="SHI19767.1"/>
    <property type="molecule type" value="Genomic_DNA"/>
</dbReference>
<dbReference type="OrthoDB" id="9791752at2"/>
<dbReference type="InterPro" id="IPR036388">
    <property type="entry name" value="WH-like_DNA-bd_sf"/>
</dbReference>
<dbReference type="GO" id="GO:0003677">
    <property type="term" value="F:DNA binding"/>
    <property type="evidence" value="ECO:0007669"/>
    <property type="project" value="UniProtKB-KW"/>
</dbReference>
<dbReference type="GO" id="GO:0003700">
    <property type="term" value="F:DNA-binding transcription factor activity"/>
    <property type="evidence" value="ECO:0007669"/>
    <property type="project" value="TreeGrafter"/>
</dbReference>
<reference evidence="7" key="1">
    <citation type="submission" date="2016-11" db="EMBL/GenBank/DDBJ databases">
        <authorList>
            <person name="Varghese N."/>
            <person name="Submissions S."/>
        </authorList>
    </citation>
    <scope>NUCLEOTIDE SEQUENCE [LARGE SCALE GENOMIC DNA]</scope>
    <source>
        <strain evidence="7">DSM 15449</strain>
    </source>
</reference>
<dbReference type="STRING" id="1121420.SAMN02746098_02999"/>
<dbReference type="PROSITE" id="PS51077">
    <property type="entry name" value="HTH_ICLR"/>
    <property type="match status" value="1"/>
</dbReference>
<feature type="domain" description="IclR-ED" evidence="5">
    <location>
        <begin position="72"/>
        <end position="254"/>
    </location>
</feature>
<evidence type="ECO:0000256" key="1">
    <source>
        <dbReference type="ARBA" id="ARBA00023015"/>
    </source>
</evidence>
<dbReference type="InterPro" id="IPR005471">
    <property type="entry name" value="Tscrpt_reg_IclR_N"/>
</dbReference>
<accession>A0A1M5Z678</accession>
<evidence type="ECO:0000256" key="3">
    <source>
        <dbReference type="ARBA" id="ARBA00023163"/>
    </source>
</evidence>
<feature type="domain" description="HTH iclR-type" evidence="4">
    <location>
        <begin position="9"/>
        <end position="71"/>
    </location>
</feature>
<name>A0A1M5Z678_9FIRM</name>
<keyword evidence="2" id="KW-0238">DNA-binding</keyword>
<dbReference type="Gene3D" id="1.10.10.10">
    <property type="entry name" value="Winged helix-like DNA-binding domain superfamily/Winged helix DNA-binding domain"/>
    <property type="match status" value="1"/>
</dbReference>
<dbReference type="InterPro" id="IPR014757">
    <property type="entry name" value="Tscrpt_reg_IclR_C"/>
</dbReference>
<dbReference type="InterPro" id="IPR050707">
    <property type="entry name" value="HTH_MetabolicPath_Reg"/>
</dbReference>
<dbReference type="SUPFAM" id="SSF55781">
    <property type="entry name" value="GAF domain-like"/>
    <property type="match status" value="1"/>
</dbReference>